<reference evidence="1" key="1">
    <citation type="submission" date="2018-05" db="EMBL/GenBank/DDBJ databases">
        <authorList>
            <person name="Lanie J.A."/>
            <person name="Ng W.-L."/>
            <person name="Kazmierczak K.M."/>
            <person name="Andrzejewski T.M."/>
            <person name="Davidsen T.M."/>
            <person name="Wayne K.J."/>
            <person name="Tettelin H."/>
            <person name="Glass J.I."/>
            <person name="Rusch D."/>
            <person name="Podicherti R."/>
            <person name="Tsui H.-C.T."/>
            <person name="Winkler M.E."/>
        </authorList>
    </citation>
    <scope>NUCLEOTIDE SEQUENCE</scope>
</reference>
<proteinExistence type="predicted"/>
<name>A0A383CJE1_9ZZZZ</name>
<dbReference type="Gene3D" id="3.30.390.10">
    <property type="entry name" value="Enolase-like, N-terminal domain"/>
    <property type="match status" value="1"/>
</dbReference>
<sequence>VHEVLKGKITRIEKCILRGTRPRSIGYNARIPTHGAKVTDPIVKITNDNGAWGLGWSRINAEEANGLLGKEVSEIFALPEGSLESGLPIDLPLWDLVAR</sequence>
<evidence type="ECO:0008006" key="2">
    <source>
        <dbReference type="Google" id="ProtNLM"/>
    </source>
</evidence>
<accession>A0A383CJE1</accession>
<feature type="non-terminal residue" evidence="1">
    <location>
        <position position="1"/>
    </location>
</feature>
<feature type="non-terminal residue" evidence="1">
    <location>
        <position position="99"/>
    </location>
</feature>
<organism evidence="1">
    <name type="scientific">marine metagenome</name>
    <dbReference type="NCBI Taxonomy" id="408172"/>
    <lineage>
        <taxon>unclassified sequences</taxon>
        <taxon>metagenomes</taxon>
        <taxon>ecological metagenomes</taxon>
    </lineage>
</organism>
<dbReference type="InterPro" id="IPR029017">
    <property type="entry name" value="Enolase-like_N"/>
</dbReference>
<evidence type="ECO:0000313" key="1">
    <source>
        <dbReference type="EMBL" id="SVE32179.1"/>
    </source>
</evidence>
<protein>
    <recommendedName>
        <fullName evidence="2">Mandelate racemase/muconate lactonizing enzyme N-terminal domain-containing protein</fullName>
    </recommendedName>
</protein>
<dbReference type="EMBL" id="UINC01209241">
    <property type="protein sequence ID" value="SVE32179.1"/>
    <property type="molecule type" value="Genomic_DNA"/>
</dbReference>
<gene>
    <name evidence="1" type="ORF">METZ01_LOCUS485033</name>
</gene>
<dbReference type="AlphaFoldDB" id="A0A383CJE1"/>